<protein>
    <recommendedName>
        <fullName evidence="3">Peptidase A2 domain-containing protein</fullName>
    </recommendedName>
</protein>
<name>A0A2M7DQG6_9BACT</name>
<keyword evidence="2" id="KW-0472">Membrane</keyword>
<feature type="transmembrane region" description="Helical" evidence="2">
    <location>
        <begin position="29"/>
        <end position="47"/>
    </location>
</feature>
<reference evidence="5" key="1">
    <citation type="submission" date="2017-09" db="EMBL/GenBank/DDBJ databases">
        <title>Depth-based differentiation of microbial function through sediment-hosted aquifers and enrichment of novel symbionts in the deep terrestrial subsurface.</title>
        <authorList>
            <person name="Probst A.J."/>
            <person name="Ladd B."/>
            <person name="Jarett J.K."/>
            <person name="Geller-Mcgrath D.E."/>
            <person name="Sieber C.M.K."/>
            <person name="Emerson J.B."/>
            <person name="Anantharaman K."/>
            <person name="Thomas B.C."/>
            <person name="Malmstrom R."/>
            <person name="Stieglmeier M."/>
            <person name="Klingl A."/>
            <person name="Woyke T."/>
            <person name="Ryan C.M."/>
            <person name="Banfield J.F."/>
        </authorList>
    </citation>
    <scope>NUCLEOTIDE SEQUENCE [LARGE SCALE GENOMIC DNA]</scope>
</reference>
<accession>A0A2M7DQG6</accession>
<comment type="caution">
    <text evidence="4">The sequence shown here is derived from an EMBL/GenBank/DDBJ whole genome shotgun (WGS) entry which is preliminary data.</text>
</comment>
<dbReference type="EMBL" id="PETS01000022">
    <property type="protein sequence ID" value="PIV51968.1"/>
    <property type="molecule type" value="Genomic_DNA"/>
</dbReference>
<dbReference type="Proteomes" id="UP000228896">
    <property type="component" value="Unassembled WGS sequence"/>
</dbReference>
<evidence type="ECO:0000313" key="5">
    <source>
        <dbReference type="Proteomes" id="UP000228896"/>
    </source>
</evidence>
<keyword evidence="2" id="KW-0812">Transmembrane</keyword>
<dbReference type="GO" id="GO:0006508">
    <property type="term" value="P:proteolysis"/>
    <property type="evidence" value="ECO:0007669"/>
    <property type="project" value="InterPro"/>
</dbReference>
<keyword evidence="2" id="KW-1133">Transmembrane helix</keyword>
<evidence type="ECO:0000313" key="4">
    <source>
        <dbReference type="EMBL" id="PIV51968.1"/>
    </source>
</evidence>
<evidence type="ECO:0000256" key="1">
    <source>
        <dbReference type="SAM" id="MobiDB-lite"/>
    </source>
</evidence>
<feature type="region of interest" description="Disordered" evidence="1">
    <location>
        <begin position="102"/>
        <end position="129"/>
    </location>
</feature>
<dbReference type="GO" id="GO:0004190">
    <property type="term" value="F:aspartic-type endopeptidase activity"/>
    <property type="evidence" value="ECO:0007669"/>
    <property type="project" value="InterPro"/>
</dbReference>
<gene>
    <name evidence="4" type="ORF">COS18_01175</name>
</gene>
<feature type="region of interest" description="Disordered" evidence="1">
    <location>
        <begin position="1"/>
        <end position="20"/>
    </location>
</feature>
<evidence type="ECO:0000259" key="3">
    <source>
        <dbReference type="PROSITE" id="PS50175"/>
    </source>
</evidence>
<sequence length="221" mass="24050">MLNNSQPNDNFGGDNREEENNKLNKGQKIAVSFLAIFAVLVIGLWAAQFKQRINEPFNSNINGNTSSAGGVNSNNEADLRLIDTDSDGLSDWDELNLYQTSPYLEDSDSDSLTDKNEINNNTDPNCPMGRDCNEAVAGTVDQNVADNSQNKINNNLNLANPANNENASSTGAINQENIFQGNADAATLRKLLLDSGMDETILSQISDEDLLKSYQQTLTGQ</sequence>
<evidence type="ECO:0000256" key="2">
    <source>
        <dbReference type="SAM" id="Phobius"/>
    </source>
</evidence>
<dbReference type="AlphaFoldDB" id="A0A2M7DQG6"/>
<dbReference type="PROSITE" id="PS50175">
    <property type="entry name" value="ASP_PROT_RETROV"/>
    <property type="match status" value="1"/>
</dbReference>
<proteinExistence type="predicted"/>
<dbReference type="InterPro" id="IPR001995">
    <property type="entry name" value="Peptidase_A2_cat"/>
</dbReference>
<organism evidence="4 5">
    <name type="scientific">Candidatus Falkowbacteria bacterium CG02_land_8_20_14_3_00_36_14</name>
    <dbReference type="NCBI Taxonomy" id="1974560"/>
    <lineage>
        <taxon>Bacteria</taxon>
        <taxon>Candidatus Falkowiibacteriota</taxon>
    </lineage>
</organism>
<feature type="domain" description="Peptidase A2" evidence="3">
    <location>
        <begin position="189"/>
        <end position="221"/>
    </location>
</feature>